<keyword evidence="2" id="KW-0408">Iron</keyword>
<evidence type="ECO:0000256" key="2">
    <source>
        <dbReference type="ARBA" id="ARBA00023004"/>
    </source>
</evidence>
<evidence type="ECO:0000313" key="6">
    <source>
        <dbReference type="Proteomes" id="UP001296967"/>
    </source>
</evidence>
<keyword evidence="1" id="KW-0479">Metal-binding</keyword>
<protein>
    <submittedName>
        <fullName evidence="5">1-(5-phosphoribosyl)-5-((5-phosphoribosylamino)methylideneamino)imidazole-4-carboxamide isomerase</fullName>
    </submittedName>
</protein>
<keyword evidence="5" id="KW-0413">Isomerase</keyword>
<dbReference type="InterPro" id="IPR010376">
    <property type="entry name" value="GBBH-like_N"/>
</dbReference>
<feature type="domain" description="Gamma-butyrobetaine hydroxylase-like N-terminal" evidence="4">
    <location>
        <begin position="10"/>
        <end position="94"/>
    </location>
</feature>
<feature type="region of interest" description="Disordered" evidence="3">
    <location>
        <begin position="128"/>
        <end position="148"/>
    </location>
</feature>
<reference evidence="5" key="1">
    <citation type="submission" date="2017-05" db="EMBL/GenBank/DDBJ databases">
        <authorList>
            <person name="Imhoff J.F."/>
            <person name="Rahn T."/>
            <person name="Kuenzel S."/>
            <person name="Neulinger S.C."/>
        </authorList>
    </citation>
    <scope>NUCLEOTIDE SEQUENCE</scope>
    <source>
        <strain evidence="5">DSM 4395</strain>
    </source>
</reference>
<evidence type="ECO:0000259" key="4">
    <source>
        <dbReference type="Pfam" id="PF06155"/>
    </source>
</evidence>
<evidence type="ECO:0000256" key="3">
    <source>
        <dbReference type="SAM" id="MobiDB-lite"/>
    </source>
</evidence>
<dbReference type="GO" id="GO:0046872">
    <property type="term" value="F:metal ion binding"/>
    <property type="evidence" value="ECO:0007669"/>
    <property type="project" value="UniProtKB-KW"/>
</dbReference>
<dbReference type="Proteomes" id="UP001296967">
    <property type="component" value="Unassembled WGS sequence"/>
</dbReference>
<feature type="compositionally biased region" description="Pro residues" evidence="3">
    <location>
        <begin position="136"/>
        <end position="148"/>
    </location>
</feature>
<evidence type="ECO:0000256" key="1">
    <source>
        <dbReference type="ARBA" id="ARBA00022723"/>
    </source>
</evidence>
<evidence type="ECO:0000313" key="5">
    <source>
        <dbReference type="EMBL" id="MBK5930998.1"/>
    </source>
</evidence>
<dbReference type="Pfam" id="PF06155">
    <property type="entry name" value="GBBH-like_N"/>
    <property type="match status" value="1"/>
</dbReference>
<dbReference type="PANTHER" id="PTHR35303:SF5">
    <property type="entry name" value="OS02G0197800 PROTEIN"/>
    <property type="match status" value="1"/>
</dbReference>
<dbReference type="PANTHER" id="PTHR35303">
    <property type="entry name" value="OS02G0197800 PROTEIN"/>
    <property type="match status" value="1"/>
</dbReference>
<comment type="caution">
    <text evidence="5">The sequence shown here is derived from an EMBL/GenBank/DDBJ whole genome shotgun (WGS) entry which is preliminary data.</text>
</comment>
<keyword evidence="6" id="KW-1185">Reference proteome</keyword>
<reference evidence="5" key="2">
    <citation type="journal article" date="2020" name="Microorganisms">
        <title>Osmotic Adaptation and Compatible Solute Biosynthesis of Phototrophic Bacteria as Revealed from Genome Analyses.</title>
        <authorList>
            <person name="Imhoff J.F."/>
            <person name="Rahn T."/>
            <person name="Kunzel S."/>
            <person name="Keller A."/>
            <person name="Neulinger S.C."/>
        </authorList>
    </citation>
    <scope>NUCLEOTIDE SEQUENCE</scope>
    <source>
        <strain evidence="5">DSM 4395</strain>
    </source>
</reference>
<dbReference type="GO" id="GO:0016853">
    <property type="term" value="F:isomerase activity"/>
    <property type="evidence" value="ECO:0007669"/>
    <property type="project" value="UniProtKB-KW"/>
</dbReference>
<proteinExistence type="predicted"/>
<dbReference type="InterPro" id="IPR038492">
    <property type="entry name" value="GBBH-like_N_sf"/>
</dbReference>
<name>A0AAJ0UGQ5_HALSE</name>
<dbReference type="RefSeq" id="WP_201245819.1">
    <property type="nucleotide sequence ID" value="NZ_NHSF01000059.1"/>
</dbReference>
<dbReference type="EMBL" id="NHSF01000059">
    <property type="protein sequence ID" value="MBK5930998.1"/>
    <property type="molecule type" value="Genomic_DNA"/>
</dbReference>
<dbReference type="Gene3D" id="3.30.2020.30">
    <property type="match status" value="1"/>
</dbReference>
<gene>
    <name evidence="5" type="ORF">CCR82_10795</name>
</gene>
<dbReference type="AlphaFoldDB" id="A0AAJ0UGQ5"/>
<sequence>MEQHPLPTEINLHQQSRILEIAYDDGARFRLPCEYLRVYSPSAEVRGHTPDQAKLQIGKEAVNITDLQQVGSYAVKIVFDDGHRSGLYDWQYLYKLGRGWQPLWLDYLDRLKDVGRSRSAPDPFEVLRERGEAPSELPPAAAPGDPQP</sequence>
<accession>A0AAJ0UGQ5</accession>
<organism evidence="5 6">
    <name type="scientific">Halochromatium salexigens</name>
    <name type="common">Chromatium salexigens</name>
    <dbReference type="NCBI Taxonomy" id="49447"/>
    <lineage>
        <taxon>Bacteria</taxon>
        <taxon>Pseudomonadati</taxon>
        <taxon>Pseudomonadota</taxon>
        <taxon>Gammaproteobacteria</taxon>
        <taxon>Chromatiales</taxon>
        <taxon>Chromatiaceae</taxon>
        <taxon>Halochromatium</taxon>
    </lineage>
</organism>